<evidence type="ECO:0000256" key="5">
    <source>
        <dbReference type="ARBA" id="ARBA00021901"/>
    </source>
</evidence>
<dbReference type="PANTHER" id="PTHR42716">
    <property type="entry name" value="L-ASPARTATE OXIDASE"/>
    <property type="match status" value="1"/>
</dbReference>
<evidence type="ECO:0000256" key="12">
    <source>
        <dbReference type="ARBA" id="ARBA00048305"/>
    </source>
</evidence>
<dbReference type="GO" id="GO:0008734">
    <property type="term" value="F:L-aspartate oxidase activity"/>
    <property type="evidence" value="ECO:0007669"/>
    <property type="project" value="UniProtKB-EC"/>
</dbReference>
<evidence type="ECO:0000313" key="14">
    <source>
        <dbReference type="EMBL" id="ADK68490.1"/>
    </source>
</evidence>
<name>E1QWI7_OLSUV</name>
<dbReference type="STRING" id="633147.Olsu_1387"/>
<keyword evidence="8" id="KW-0274">FAD</keyword>
<dbReference type="KEGG" id="ols:Olsu_1387"/>
<evidence type="ECO:0000313" key="15">
    <source>
        <dbReference type="Proteomes" id="UP000000333"/>
    </source>
</evidence>
<sequence length="457" mass="49772">MRLQSGVAQPGAVRMTVMEAGAAQTVPMWMDAAEAAAMQTGVARVGDRLTYDVVIVGCGVAGLYAALNLPRSLRVLMLCKEDVASCDSMLAQGGICVMRDHDDYGPWFDDTLRAGHGENRVESVDAMIWSSRDVIGDLMRLGVRFDRDETGALDYTREGAHSRKRILHHADVTGREITTRLLEQVRQLGNVAIWEGSPLVDLLVGGDACAGVVVERDAAGKGASEEAASERGAASRVEVHAHDTVLATGGVGGLYEHSTNFRSLTGDGCRVAAAHGVELEHMDYVQIHPTTLYSTRPGRAFLISESCRGEGAVLLGADGRRFTDELQPRDVVSAAIQRQMAREGSKYVRLSFSAVPEQEIKTHFGNIYEHCLREGYDICREPIPVVPAQHYLMGGIRVDQDSRTTMDHLYAAGETSCNGVHGRNRLASNSLLESLVFARLAARDIVRRRHRDGSRYA</sequence>
<dbReference type="SUPFAM" id="SSF51905">
    <property type="entry name" value="FAD/NAD(P)-binding domain"/>
    <property type="match status" value="1"/>
</dbReference>
<keyword evidence="7" id="KW-0662">Pyridine nucleotide biosynthesis</keyword>
<comment type="similarity">
    <text evidence="3">Belongs to the FAD-dependent oxidoreductase 2 family. NadB subfamily.</text>
</comment>
<dbReference type="PANTHER" id="PTHR42716:SF2">
    <property type="entry name" value="L-ASPARTATE OXIDASE, CHLOROPLASTIC"/>
    <property type="match status" value="1"/>
</dbReference>
<protein>
    <recommendedName>
        <fullName evidence="5">L-aspartate oxidase</fullName>
        <ecNumber evidence="4">1.4.3.16</ecNumber>
    </recommendedName>
    <alternativeName>
        <fullName evidence="11">Quinolinate synthase B</fullName>
    </alternativeName>
</protein>
<evidence type="ECO:0000256" key="4">
    <source>
        <dbReference type="ARBA" id="ARBA00012173"/>
    </source>
</evidence>
<dbReference type="InterPro" id="IPR003953">
    <property type="entry name" value="FAD-dep_OxRdtase_2_FAD-bd"/>
</dbReference>
<comment type="cofactor">
    <cofactor evidence="1">
        <name>FAD</name>
        <dbReference type="ChEBI" id="CHEBI:57692"/>
    </cofactor>
</comment>
<evidence type="ECO:0000256" key="6">
    <source>
        <dbReference type="ARBA" id="ARBA00022630"/>
    </source>
</evidence>
<dbReference type="GO" id="GO:0034628">
    <property type="term" value="P:'de novo' NAD+ biosynthetic process from L-aspartate"/>
    <property type="evidence" value="ECO:0007669"/>
    <property type="project" value="TreeGrafter"/>
</dbReference>
<comment type="pathway">
    <text evidence="2">Cofactor biosynthesis; NAD(+) biosynthesis; iminoaspartate from L-aspartate (oxidase route): step 1/1.</text>
</comment>
<dbReference type="Proteomes" id="UP000000333">
    <property type="component" value="Chromosome"/>
</dbReference>
<dbReference type="GO" id="GO:0033765">
    <property type="term" value="F:steroid dehydrogenase activity, acting on the CH-CH group of donors"/>
    <property type="evidence" value="ECO:0007669"/>
    <property type="project" value="UniProtKB-ARBA"/>
</dbReference>
<organism evidence="14 15">
    <name type="scientific">Olsenella uli (strain ATCC 49627 / DSM 7084 / CCUG 31166 / CIP 109912 / JCM 12494 / LMG 11480 / NCIMB 702895 / VPI D76D-27C)</name>
    <name type="common">Lactobacillus uli</name>
    <dbReference type="NCBI Taxonomy" id="633147"/>
    <lineage>
        <taxon>Bacteria</taxon>
        <taxon>Bacillati</taxon>
        <taxon>Actinomycetota</taxon>
        <taxon>Coriobacteriia</taxon>
        <taxon>Coriobacteriales</taxon>
        <taxon>Atopobiaceae</taxon>
        <taxon>Olsenella</taxon>
    </lineage>
</organism>
<evidence type="ECO:0000256" key="10">
    <source>
        <dbReference type="ARBA" id="ARBA00029426"/>
    </source>
</evidence>
<keyword evidence="6" id="KW-0285">Flavoprotein</keyword>
<comment type="catalytic activity">
    <reaction evidence="12">
        <text>L-aspartate + O2 = iminosuccinate + H2O2</text>
        <dbReference type="Rhea" id="RHEA:25876"/>
        <dbReference type="ChEBI" id="CHEBI:15379"/>
        <dbReference type="ChEBI" id="CHEBI:16240"/>
        <dbReference type="ChEBI" id="CHEBI:29991"/>
        <dbReference type="ChEBI" id="CHEBI:77875"/>
        <dbReference type="EC" id="1.4.3.16"/>
    </reaction>
    <physiologicalReaction direction="left-to-right" evidence="12">
        <dbReference type="Rhea" id="RHEA:25877"/>
    </physiologicalReaction>
</comment>
<gene>
    <name evidence="14" type="ordered locus">Olsu_1387</name>
</gene>
<evidence type="ECO:0000256" key="8">
    <source>
        <dbReference type="ARBA" id="ARBA00022827"/>
    </source>
</evidence>
<evidence type="ECO:0000256" key="11">
    <source>
        <dbReference type="ARBA" id="ARBA00030386"/>
    </source>
</evidence>
<evidence type="ECO:0000259" key="13">
    <source>
        <dbReference type="Pfam" id="PF00890"/>
    </source>
</evidence>
<evidence type="ECO:0000256" key="7">
    <source>
        <dbReference type="ARBA" id="ARBA00022642"/>
    </source>
</evidence>
<dbReference type="UniPathway" id="UPA00253">
    <property type="reaction ID" value="UER00326"/>
</dbReference>
<dbReference type="HOGENOM" id="CLU_014312_3_1_11"/>
<comment type="function">
    <text evidence="10">Catalyzes the oxidation of L-aspartate to iminoaspartate, the first step in the de novo biosynthesis of NAD(+).</text>
</comment>
<dbReference type="InterPro" id="IPR005288">
    <property type="entry name" value="NadB"/>
</dbReference>
<dbReference type="EC" id="1.4.3.16" evidence="4"/>
<dbReference type="SUPFAM" id="SSF56425">
    <property type="entry name" value="Succinate dehydrogenase/fumarate reductase flavoprotein, catalytic domain"/>
    <property type="match status" value="1"/>
</dbReference>
<dbReference type="Gene3D" id="3.50.50.60">
    <property type="entry name" value="FAD/NAD(P)-binding domain"/>
    <property type="match status" value="1"/>
</dbReference>
<keyword evidence="15" id="KW-1185">Reference proteome</keyword>
<reference evidence="14 15" key="1">
    <citation type="journal article" date="2010" name="Stand. Genomic Sci.">
        <title>Complete genome sequence of Olsenella uli type strain (VPI D76D-27C).</title>
        <authorList>
            <person name="Goker M."/>
            <person name="Held B."/>
            <person name="Lucas S."/>
            <person name="Nolan M."/>
            <person name="Yasawong M."/>
            <person name="Glavina Del Rio T."/>
            <person name="Tice H."/>
            <person name="Cheng J.F."/>
            <person name="Bruce D."/>
            <person name="Detter J.C."/>
            <person name="Tapia R."/>
            <person name="Han C."/>
            <person name="Goodwin L."/>
            <person name="Pitluck S."/>
            <person name="Liolios K."/>
            <person name="Ivanova N."/>
            <person name="Mavromatis K."/>
            <person name="Mikhailova N."/>
            <person name="Pati A."/>
            <person name="Chen A."/>
            <person name="Palaniappan K."/>
            <person name="Land M."/>
            <person name="Hauser L."/>
            <person name="Chang Y.J."/>
            <person name="Jeffries C.D."/>
            <person name="Rohde M."/>
            <person name="Sikorski J."/>
            <person name="Pukall R."/>
            <person name="Woyke T."/>
            <person name="Bristow J."/>
            <person name="Eisen J.A."/>
            <person name="Markowitz V."/>
            <person name="Hugenholtz P."/>
            <person name="Kyrpides N.C."/>
            <person name="Klenk H.P."/>
            <person name="Lapidus A."/>
        </authorList>
    </citation>
    <scope>NUCLEOTIDE SEQUENCE [LARGE SCALE GENOMIC DNA]</scope>
    <source>
        <strain evidence="15">ATCC 49627 / DSM 7084 / CIP 109912 / JCM 12494 / NCIMB 702895 / VPI D76D-27C</strain>
    </source>
</reference>
<dbReference type="InterPro" id="IPR036188">
    <property type="entry name" value="FAD/NAD-bd_sf"/>
</dbReference>
<dbReference type="eggNOG" id="COG0029">
    <property type="taxonomic scope" value="Bacteria"/>
</dbReference>
<evidence type="ECO:0000256" key="2">
    <source>
        <dbReference type="ARBA" id="ARBA00004950"/>
    </source>
</evidence>
<dbReference type="FunFam" id="3.90.700.10:FF:000002">
    <property type="entry name" value="L-aspartate oxidase"/>
    <property type="match status" value="1"/>
</dbReference>
<feature type="domain" description="FAD-dependent oxidoreductase 2 FAD-binding" evidence="13">
    <location>
        <begin position="52"/>
        <end position="431"/>
    </location>
</feature>
<evidence type="ECO:0000256" key="9">
    <source>
        <dbReference type="ARBA" id="ARBA00023002"/>
    </source>
</evidence>
<dbReference type="Pfam" id="PF00890">
    <property type="entry name" value="FAD_binding_2"/>
    <property type="match status" value="1"/>
</dbReference>
<keyword evidence="9" id="KW-0560">Oxidoreductase</keyword>
<proteinExistence type="inferred from homology"/>
<dbReference type="EMBL" id="CP002106">
    <property type="protein sequence ID" value="ADK68490.1"/>
    <property type="molecule type" value="Genomic_DNA"/>
</dbReference>
<dbReference type="PRINTS" id="PR00368">
    <property type="entry name" value="FADPNR"/>
</dbReference>
<evidence type="ECO:0000256" key="1">
    <source>
        <dbReference type="ARBA" id="ARBA00001974"/>
    </source>
</evidence>
<evidence type="ECO:0000256" key="3">
    <source>
        <dbReference type="ARBA" id="ARBA00008562"/>
    </source>
</evidence>
<dbReference type="InterPro" id="IPR027477">
    <property type="entry name" value="Succ_DH/fumarate_Rdtase_cat_sf"/>
</dbReference>
<dbReference type="Gene3D" id="3.90.700.10">
    <property type="entry name" value="Succinate dehydrogenase/fumarate reductase flavoprotein, catalytic domain"/>
    <property type="match status" value="1"/>
</dbReference>
<accession>E1QWI7</accession>
<dbReference type="AlphaFoldDB" id="E1QWI7"/>